<comment type="similarity">
    <text evidence="1">Belongs to the short-chain dehydrogenases/reductases (SDR) family.</text>
</comment>
<evidence type="ECO:0000256" key="2">
    <source>
        <dbReference type="ARBA" id="ARBA00022857"/>
    </source>
</evidence>
<gene>
    <name evidence="3" type="ORF">CTheo_6492</name>
</gene>
<dbReference type="AlphaFoldDB" id="A0A5N5QE89"/>
<dbReference type="Proteomes" id="UP000383932">
    <property type="component" value="Unassembled WGS sequence"/>
</dbReference>
<dbReference type="InterPro" id="IPR036291">
    <property type="entry name" value="NAD(P)-bd_dom_sf"/>
</dbReference>
<dbReference type="GO" id="GO:0048038">
    <property type="term" value="F:quinone binding"/>
    <property type="evidence" value="ECO:0007669"/>
    <property type="project" value="TreeGrafter"/>
</dbReference>
<evidence type="ECO:0000313" key="3">
    <source>
        <dbReference type="EMBL" id="KAB5590070.1"/>
    </source>
</evidence>
<comment type="caution">
    <text evidence="3">The sequence shown here is derived from an EMBL/GenBank/DDBJ whole genome shotgun (WGS) entry which is preliminary data.</text>
</comment>
<dbReference type="EMBL" id="SSOP01000201">
    <property type="protein sequence ID" value="KAB5590070.1"/>
    <property type="molecule type" value="Genomic_DNA"/>
</dbReference>
<dbReference type="SUPFAM" id="SSF51735">
    <property type="entry name" value="NAD(P)-binding Rossmann-fold domains"/>
    <property type="match status" value="1"/>
</dbReference>
<accession>A0A5N5QE89</accession>
<evidence type="ECO:0000256" key="1">
    <source>
        <dbReference type="ARBA" id="ARBA00006484"/>
    </source>
</evidence>
<protein>
    <submittedName>
        <fullName evidence="3">3-ketoacyl-(Acyl-carrier) reductase</fullName>
    </submittedName>
</protein>
<dbReference type="GO" id="GO:0016616">
    <property type="term" value="F:oxidoreductase activity, acting on the CH-OH group of donors, NAD or NADP as acceptor"/>
    <property type="evidence" value="ECO:0007669"/>
    <property type="project" value="TreeGrafter"/>
</dbReference>
<dbReference type="PANTHER" id="PTHR42760:SF121">
    <property type="entry name" value="3-OXOACYL-(ACYL-CARRIER-PROTEIN) REDUCTASE"/>
    <property type="match status" value="1"/>
</dbReference>
<dbReference type="GO" id="GO:0006633">
    <property type="term" value="P:fatty acid biosynthetic process"/>
    <property type="evidence" value="ECO:0007669"/>
    <property type="project" value="TreeGrafter"/>
</dbReference>
<dbReference type="Pfam" id="PF13561">
    <property type="entry name" value="adh_short_C2"/>
    <property type="match status" value="1"/>
</dbReference>
<name>A0A5N5QE89_9AGAM</name>
<dbReference type="Gene3D" id="3.40.50.720">
    <property type="entry name" value="NAD(P)-binding Rossmann-like Domain"/>
    <property type="match status" value="1"/>
</dbReference>
<dbReference type="PANTHER" id="PTHR42760">
    <property type="entry name" value="SHORT-CHAIN DEHYDROGENASES/REDUCTASES FAMILY MEMBER"/>
    <property type="match status" value="1"/>
</dbReference>
<dbReference type="PRINTS" id="PR00080">
    <property type="entry name" value="SDRFAMILY"/>
</dbReference>
<dbReference type="OrthoDB" id="498125at2759"/>
<dbReference type="InterPro" id="IPR020904">
    <property type="entry name" value="Sc_DH/Rdtase_CS"/>
</dbReference>
<keyword evidence="4" id="KW-1185">Reference proteome</keyword>
<keyword evidence="2" id="KW-0521">NADP</keyword>
<sequence>MASTDSSKPSVAVITGAAQGMGKAIALRLASDGYSVVVSDLPTKKDALTSVREECLNIYKAHPQGSLLTAIQVECDVTAEDQVDKLVDTAVKELGGIKVMVANAGIARIAPLLETTSELIDSLYAVNAKGAFYCYRAAARAMIPSGGGRIIGAGSVGSKTTLPYFGSYCMSKAAIRSLTHTAAREWAAHGITVNAYAPGVVDTEMWLKDVVAASPAGPVLDQKALELPVTNKKSTPEQVAGLVSFLVSPAADNITGQCISIDGGWHMD</sequence>
<evidence type="ECO:0000313" key="4">
    <source>
        <dbReference type="Proteomes" id="UP000383932"/>
    </source>
</evidence>
<dbReference type="PRINTS" id="PR00081">
    <property type="entry name" value="GDHRDH"/>
</dbReference>
<reference evidence="3 4" key="1">
    <citation type="journal article" date="2019" name="Fungal Biol. Biotechnol.">
        <title>Draft genome sequence of fastidious pathogen Ceratobasidium theobromae, which causes vascular-streak dieback in Theobroma cacao.</title>
        <authorList>
            <person name="Ali S.S."/>
            <person name="Asman A."/>
            <person name="Shao J."/>
            <person name="Firmansyah A.P."/>
            <person name="Susilo A.W."/>
            <person name="Rosmana A."/>
            <person name="McMahon P."/>
            <person name="Junaid M."/>
            <person name="Guest D."/>
            <person name="Kheng T.Y."/>
            <person name="Meinhardt L.W."/>
            <person name="Bailey B.A."/>
        </authorList>
    </citation>
    <scope>NUCLEOTIDE SEQUENCE [LARGE SCALE GENOMIC DNA]</scope>
    <source>
        <strain evidence="3 4">CT2</strain>
    </source>
</reference>
<proteinExistence type="inferred from homology"/>
<organism evidence="3 4">
    <name type="scientific">Ceratobasidium theobromae</name>
    <dbReference type="NCBI Taxonomy" id="1582974"/>
    <lineage>
        <taxon>Eukaryota</taxon>
        <taxon>Fungi</taxon>
        <taxon>Dikarya</taxon>
        <taxon>Basidiomycota</taxon>
        <taxon>Agaricomycotina</taxon>
        <taxon>Agaricomycetes</taxon>
        <taxon>Cantharellales</taxon>
        <taxon>Ceratobasidiaceae</taxon>
        <taxon>Ceratobasidium</taxon>
    </lineage>
</organism>
<dbReference type="PROSITE" id="PS00061">
    <property type="entry name" value="ADH_SHORT"/>
    <property type="match status" value="1"/>
</dbReference>
<dbReference type="FunFam" id="3.40.50.720:FF:000084">
    <property type="entry name" value="Short-chain dehydrogenase reductase"/>
    <property type="match status" value="1"/>
</dbReference>
<dbReference type="InterPro" id="IPR002347">
    <property type="entry name" value="SDR_fam"/>
</dbReference>